<keyword evidence="11" id="KW-0378">Hydrolase</keyword>
<dbReference type="PROSITE" id="PS00330">
    <property type="entry name" value="HEMOLYSIN_CALCIUM"/>
    <property type="match status" value="17"/>
</dbReference>
<evidence type="ECO:0000313" key="11">
    <source>
        <dbReference type="EMBL" id="VHO05647.1"/>
    </source>
</evidence>
<dbReference type="PANTHER" id="PTHR38340">
    <property type="entry name" value="S-LAYER PROTEIN"/>
    <property type="match status" value="1"/>
</dbReference>
<dbReference type="PANTHER" id="PTHR38340:SF1">
    <property type="entry name" value="S-LAYER PROTEIN"/>
    <property type="match status" value="1"/>
</dbReference>
<evidence type="ECO:0000256" key="2">
    <source>
        <dbReference type="ARBA" id="ARBA00004613"/>
    </source>
</evidence>
<dbReference type="InterPro" id="IPR010566">
    <property type="entry name" value="Haemolys_ca-bd"/>
</dbReference>
<dbReference type="Pfam" id="PF06594">
    <property type="entry name" value="HCBP_related"/>
    <property type="match status" value="7"/>
</dbReference>
<keyword evidence="4" id="KW-0800">Toxin</keyword>
<feature type="region of interest" description="Disordered" evidence="9">
    <location>
        <begin position="845"/>
        <end position="865"/>
    </location>
</feature>
<dbReference type="GO" id="GO:0004035">
    <property type="term" value="F:alkaline phosphatase activity"/>
    <property type="evidence" value="ECO:0007669"/>
    <property type="project" value="UniProtKB-EC"/>
</dbReference>
<accession>A0A486XVX2</accession>
<keyword evidence="3" id="KW-0964">Secreted</keyword>
<feature type="compositionally biased region" description="Acidic residues" evidence="9">
    <location>
        <begin position="1543"/>
        <end position="1571"/>
    </location>
</feature>
<name>A0A486XVX2_9GAMM</name>
<evidence type="ECO:0000256" key="8">
    <source>
        <dbReference type="ARBA" id="ARBA00023136"/>
    </source>
</evidence>
<feature type="region of interest" description="Disordered" evidence="9">
    <location>
        <begin position="1542"/>
        <end position="1591"/>
    </location>
</feature>
<evidence type="ECO:0000256" key="9">
    <source>
        <dbReference type="SAM" id="MobiDB-lite"/>
    </source>
</evidence>
<evidence type="ECO:0000256" key="6">
    <source>
        <dbReference type="ARBA" id="ARBA00022837"/>
    </source>
</evidence>
<feature type="domain" description="Haemolysin-type calcium binding-related" evidence="10">
    <location>
        <begin position="962"/>
        <end position="1004"/>
    </location>
</feature>
<dbReference type="GO" id="GO:0005509">
    <property type="term" value="F:calcium ion binding"/>
    <property type="evidence" value="ECO:0007669"/>
    <property type="project" value="InterPro"/>
</dbReference>
<dbReference type="InterPro" id="IPR050557">
    <property type="entry name" value="RTX_toxin/Mannuronan_C5-epim"/>
</dbReference>
<dbReference type="InterPro" id="IPR001343">
    <property type="entry name" value="Hemolysn_Ca-bd"/>
</dbReference>
<feature type="domain" description="Haemolysin-type calcium binding-related" evidence="10">
    <location>
        <begin position="1966"/>
        <end position="2004"/>
    </location>
</feature>
<keyword evidence="8" id="KW-0472">Membrane</keyword>
<keyword evidence="6" id="KW-0106">Calcium</keyword>
<sequence>MFVILPCLIDGGYGDDFINAGEGSNKVLGGQGKDTIFVGDGSNVVFSDGYATLYQERVNRGGEIIYKHSFSVFLHTDALLDKDSYNDFVSAGNGGNYIVAGAGSDVIYTGSGSDVIHGDLRANSEYFYEFGSGIALNYHGDDSIYAGNGKDTVYGGGGDDFIDGGSGNDILFGDDPDSEGITGNDTIYGGDGYDQIDGGAGDDQLFGEAGKDTIWGRDGNDYIDGGLGADSLDGGAGDDIILGGYGNDQLWGRDGNDILSGDKGDDVLSGGDGDDTLEGGAGNDILLADGGTNTLLGGDGNDKLSIYYGATEGATNSLDGGSGDDIIISSVGHDTLIGGLGNDKLQAGAGNDTLNGGEGSDVLFGQEGDDSLIGGRGNDILYGGTDNDTYVFNSGDGHDTLVDQQGQSTLRFTSATASSLQFIQTAFAVYILHGQNDLVEIDTASFANVVTIKLADGTALDMAELRDQLAGQNLQGSVRYYAQNGTEIIPEIDADGLPIIPQDAVKQRVTLPDGRVVETAKETDQGSSLIENPYIENKTINGTEGSEVLHGGLGDDILLGLAGDDELAGDEGNDHLEGGAGSDTYQYSRGWGQDKINNYDQGADKTDAIVFAEDISPEDIKVTRAGDDLVLTLIDSADQIEVSQYFRGDATSAFRLEEIRFANGTVWDITYVKTVAIQSTSFDDYLHGYRTDDELHGRGGNDNLLGAAGDDVLDGGEGNDILNGGYGSDTYRFSDNWGQDVIENYDWGEEKVDAIEFAEGILPSDIIVERSSISEDLILRRVNSSDSIKVNSYFQHDGTGNRKLEEIRFADNTIWTYEDVKRLSLQGTDSNDEIVGFSSDDVISGADGEDRIEGRDGNDQLNGDAGNDTLYGGNGADILYGGSGDDTVYGNAGDDILDGGTGNDSLIGGTGSNEYHFDIGWGNDRIFNENTDTDKTDAIVFAEGIALADIRFARTGFGTSEDLLITLADSNDRITVTNYFENDGVSAFSLEQIRFADGTVLTVEQVKQLALQGSDTNDYLKGYGSDDSMHGGAGNDHLYGMGGDDVLSGDAGDDFLDGGEGSDIYRFARGWGQDTVHNYDESSEKLDVIEFINGITPSDILIGRSADDLVLMFKGSSDRINVTSYFQDSSNSAYRLEQVRFEDGTIWDITAINALVVDVSEITNPIEGSDDADVINGLDGNDVLYGLGGDDVLYGHGGDDRIYGGTGNDIIDDTDGNNELYGEDGNDHIIGTGLLDGGAGDDVLEGKGADILRGGDGNDTLIAHSDTWTQNSNTLEGGKGNDTIYGGFGDDTYIFNPGDGEDLIIERRQGEAYSNVDASNDTLQFGEGVAADDLMFIRSGTDLLIRHSNGSDSITVQNWFAGSAHYKLNLLTFADGSELTAEQVESQLVTLGTAGNDSLFGSEQGDVIYGEAGDDYIDGRGGDDTLYGGDGNDTLIAGAGNDMLIGGSGDDQYVYNPQNGQNTIDNTGGGFDGIFFTNGIDATRLSFSQDGDDLVIQIDGDEAQSVRVLNHFLGGDAEISYVQPSGGSMITAEQIAAAIAGGGDEEPVDPVDPVDPDPVDPVDPGEGEPEPGDNVTPGLGGDDELTGTAGNDVLLGGAGDDVLTGLAGNDRLFGGVGNDSYVYHAGQDVITELGGTDKLIFSNGITFNQVASGLMKSGNDLVLRVNGSSANSVTLSNFFLGGDHLVDSFEFETGGSISAAQIFGAFGLAMPSGDAPTVNMVHGTAGDDTLNGGASADVLAGSHGNDTLNGGAGNDTLLGGRGNDTYVFSAGSGHDTIDNSGGGEDVLLFEGISFNQVASGLMKSGNDLVLNIGGGSDKVTLKNWFLGGDYVVPTIRFAAGGEITANQIFGAFGLSNPNPQGSLAYTDLPDERAFGNVFVGTGEAESIIGSSDDDFIDGGNGNDTMRGGAGNDYLLGGRGNDTYLFARGDGQDMINNYDPAADKDDRLLFGEGIAKSDLQFYRDGDNLVLELTGGSDAVTLQNWFAGSEYQLKFIDFADGQQISAEDINAEVSTEPASFAAQMLSSTAQAAERQSSSFAVTQTASSTAAQSFSNDNGTVVSDLRANLLQQINTTPASMTTDVLLKQLGVSIADFSRAEMMLNDNGVPQSELVLELAPGEVAEPELTAIEVNTERTATLLYGNDLPQSELATELAAIVSTNPVQPQRVRQAKALLLNEVDAQHASLIDALNAFDAGDDAALDGNLAVAPTLEQYYY</sequence>
<keyword evidence="5" id="KW-0677">Repeat</keyword>
<dbReference type="Gene3D" id="2.150.10.10">
    <property type="entry name" value="Serralysin-like metalloprotease, C-terminal"/>
    <property type="match status" value="11"/>
</dbReference>
<dbReference type="Gene3D" id="2.160.20.160">
    <property type="match status" value="1"/>
</dbReference>
<dbReference type="PRINTS" id="PR01488">
    <property type="entry name" value="RTXTOXINA"/>
</dbReference>
<dbReference type="SUPFAM" id="SSF51120">
    <property type="entry name" value="beta-Roll"/>
    <property type="match status" value="12"/>
</dbReference>
<evidence type="ECO:0000256" key="5">
    <source>
        <dbReference type="ARBA" id="ARBA00022737"/>
    </source>
</evidence>
<reference evidence="11" key="1">
    <citation type="submission" date="2019-04" db="EMBL/GenBank/DDBJ databases">
        <authorList>
            <person name="Brambilla D."/>
        </authorList>
    </citation>
    <scope>NUCLEOTIDE SEQUENCE</scope>
    <source>
        <strain evidence="11">BAL1</strain>
    </source>
</reference>
<gene>
    <name evidence="11" type="ORF">BAL341_2731</name>
</gene>
<dbReference type="GO" id="GO:0090729">
    <property type="term" value="F:toxin activity"/>
    <property type="evidence" value="ECO:0007669"/>
    <property type="project" value="UniProtKB-KW"/>
</dbReference>
<feature type="domain" description="Haemolysin-type calcium binding-related" evidence="10">
    <location>
        <begin position="1108"/>
        <end position="1150"/>
    </location>
</feature>
<keyword evidence="7" id="KW-0843">Virulence</keyword>
<dbReference type="GO" id="GO:0005576">
    <property type="term" value="C:extracellular region"/>
    <property type="evidence" value="ECO:0007669"/>
    <property type="project" value="UniProtKB-SubCell"/>
</dbReference>
<dbReference type="InterPro" id="IPR003995">
    <property type="entry name" value="RTX_toxin_determinant-A"/>
</dbReference>
<dbReference type="EMBL" id="CAAJGR010000005">
    <property type="protein sequence ID" value="VHO05647.1"/>
    <property type="molecule type" value="Genomic_DNA"/>
</dbReference>
<feature type="domain" description="Haemolysin-type calcium binding-related" evidence="10">
    <location>
        <begin position="776"/>
        <end position="819"/>
    </location>
</feature>
<comment type="subcellular location">
    <subcellularLocation>
        <location evidence="1">Membrane</location>
    </subcellularLocation>
    <subcellularLocation>
        <location evidence="2">Secreted</location>
    </subcellularLocation>
</comment>
<feature type="compositionally biased region" description="Basic and acidic residues" evidence="9">
    <location>
        <begin position="848"/>
        <end position="858"/>
    </location>
</feature>
<dbReference type="PRINTS" id="PR00313">
    <property type="entry name" value="CABNDNGRPT"/>
</dbReference>
<evidence type="ECO:0000259" key="10">
    <source>
        <dbReference type="Pfam" id="PF06594"/>
    </source>
</evidence>
<dbReference type="Pfam" id="PF00353">
    <property type="entry name" value="HemolysinCabind"/>
    <property type="match status" value="22"/>
</dbReference>
<dbReference type="InterPro" id="IPR018511">
    <property type="entry name" value="Hemolysin-typ_Ca-bd_CS"/>
</dbReference>
<organism evidence="11">
    <name type="scientific">Rheinheimera sp. BAL341</name>
    <dbReference type="NCBI Taxonomy" id="1708203"/>
    <lineage>
        <taxon>Bacteria</taxon>
        <taxon>Pseudomonadati</taxon>
        <taxon>Pseudomonadota</taxon>
        <taxon>Gammaproteobacteria</taxon>
        <taxon>Chromatiales</taxon>
        <taxon>Chromatiaceae</taxon>
        <taxon>Rheinheimera</taxon>
    </lineage>
</organism>
<feature type="domain" description="Haemolysin-type calcium binding-related" evidence="10">
    <location>
        <begin position="1342"/>
        <end position="1383"/>
    </location>
</feature>
<dbReference type="InterPro" id="IPR011049">
    <property type="entry name" value="Serralysin-like_metalloprot_C"/>
</dbReference>
<evidence type="ECO:0000256" key="3">
    <source>
        <dbReference type="ARBA" id="ARBA00022525"/>
    </source>
</evidence>
<protein>
    <submittedName>
        <fullName evidence="11">Alkaline phosphatase</fullName>
        <ecNumber evidence="11">3.1.3.1</ecNumber>
    </submittedName>
</protein>
<evidence type="ECO:0000256" key="7">
    <source>
        <dbReference type="ARBA" id="ARBA00023026"/>
    </source>
</evidence>
<evidence type="ECO:0000256" key="1">
    <source>
        <dbReference type="ARBA" id="ARBA00004370"/>
    </source>
</evidence>
<evidence type="ECO:0000256" key="4">
    <source>
        <dbReference type="ARBA" id="ARBA00022656"/>
    </source>
</evidence>
<proteinExistence type="predicted"/>
<feature type="domain" description="Haemolysin-type calcium binding-related" evidence="10">
    <location>
        <begin position="628"/>
        <end position="670"/>
    </location>
</feature>
<dbReference type="EC" id="3.1.3.1" evidence="11"/>
<dbReference type="GO" id="GO:0016020">
    <property type="term" value="C:membrane"/>
    <property type="evidence" value="ECO:0007669"/>
    <property type="project" value="UniProtKB-SubCell"/>
</dbReference>
<feature type="domain" description="Haemolysin-type calcium binding-related" evidence="10">
    <location>
        <begin position="1807"/>
        <end position="1846"/>
    </location>
</feature>